<comment type="caution">
    <text evidence="1">The sequence shown here is derived from an EMBL/GenBank/DDBJ whole genome shotgun (WGS) entry which is preliminary data.</text>
</comment>
<dbReference type="HOGENOM" id="CLU_3334995_0_0_6"/>
<accession>A0A077P031</accession>
<evidence type="ECO:0000313" key="1">
    <source>
        <dbReference type="EMBL" id="CDH04385.1"/>
    </source>
</evidence>
<dbReference type="EMBL" id="CBSX010000029">
    <property type="protein sequence ID" value="CDH04385.1"/>
    <property type="molecule type" value="Genomic_DNA"/>
</dbReference>
<sequence>MHSHTVYIGSHIHTIFGTTSNSENGEIINIMNSFLKLM</sequence>
<name>A0A077P031_XENBV</name>
<reference evidence="1" key="1">
    <citation type="submission" date="2013-07" db="EMBL/GenBank/DDBJ databases">
        <title>Sub-species coevolution in mutualistic symbiosis.</title>
        <authorList>
            <person name="Murfin K."/>
            <person name="Klassen J."/>
            <person name="Lee M."/>
            <person name="Forst S."/>
            <person name="Stock P."/>
            <person name="Goodrich-Blair H."/>
        </authorList>
    </citation>
    <scope>NUCLEOTIDE SEQUENCE [LARGE SCALE GENOMIC DNA]</scope>
    <source>
        <strain evidence="1">Oregonense</strain>
    </source>
</reference>
<organism evidence="1">
    <name type="scientific">Xenorhabdus bovienii str. oregonense</name>
    <dbReference type="NCBI Taxonomy" id="1398202"/>
    <lineage>
        <taxon>Bacteria</taxon>
        <taxon>Pseudomonadati</taxon>
        <taxon>Pseudomonadota</taxon>
        <taxon>Gammaproteobacteria</taxon>
        <taxon>Enterobacterales</taxon>
        <taxon>Morganellaceae</taxon>
        <taxon>Xenorhabdus</taxon>
    </lineage>
</organism>
<protein>
    <submittedName>
        <fullName evidence="1">Uncharacterized protein</fullName>
    </submittedName>
</protein>
<dbReference type="Proteomes" id="UP000028483">
    <property type="component" value="Unassembled WGS sequence"/>
</dbReference>
<dbReference type="AlphaFoldDB" id="A0A077P031"/>
<proteinExistence type="predicted"/>
<gene>
    <name evidence="1" type="ORF">XBO1_1240086</name>
</gene>